<evidence type="ECO:0000256" key="4">
    <source>
        <dbReference type="ARBA" id="ARBA00023242"/>
    </source>
</evidence>
<proteinExistence type="inferred from homology"/>
<evidence type="ECO:0000256" key="5">
    <source>
        <dbReference type="SAM" id="MobiDB-lite"/>
    </source>
</evidence>
<dbReference type="SUPFAM" id="SSF63393">
    <property type="entry name" value="RNA polymerase subunits"/>
    <property type="match status" value="1"/>
</dbReference>
<comment type="caution">
    <text evidence="7">The sequence shown here is derived from an EMBL/GenBank/DDBJ whole genome shotgun (WGS) entry which is preliminary data.</text>
</comment>
<dbReference type="SMART" id="SM01389">
    <property type="entry name" value="Spt4"/>
    <property type="match status" value="1"/>
</dbReference>
<dbReference type="Pfam" id="PF06093">
    <property type="entry name" value="Spt4"/>
    <property type="match status" value="1"/>
</dbReference>
<evidence type="ECO:0000259" key="6">
    <source>
        <dbReference type="SMART" id="SM01389"/>
    </source>
</evidence>
<feature type="compositionally biased region" description="Basic and acidic residues" evidence="5">
    <location>
        <begin position="344"/>
        <end position="354"/>
    </location>
</feature>
<feature type="domain" description="Spt4/RpoE2 zinc finger" evidence="6">
    <location>
        <begin position="231"/>
        <end position="308"/>
    </location>
</feature>
<dbReference type="AlphaFoldDB" id="A0A504XEA0"/>
<comment type="subcellular location">
    <subcellularLocation>
        <location evidence="1">Nucleus</location>
    </subcellularLocation>
</comment>
<feature type="region of interest" description="Disordered" evidence="5">
    <location>
        <begin position="303"/>
        <end position="354"/>
    </location>
</feature>
<evidence type="ECO:0000313" key="7">
    <source>
        <dbReference type="EMBL" id="TPP44510.1"/>
    </source>
</evidence>
<dbReference type="EMBL" id="RHLC01000003">
    <property type="protein sequence ID" value="TPP44510.1"/>
    <property type="molecule type" value="Genomic_DNA"/>
</dbReference>
<dbReference type="GO" id="GO:0008270">
    <property type="term" value="F:zinc ion binding"/>
    <property type="evidence" value="ECO:0007669"/>
    <property type="project" value="InterPro"/>
</dbReference>
<dbReference type="GO" id="GO:0032044">
    <property type="term" value="C:DSIF complex"/>
    <property type="evidence" value="ECO:0007669"/>
    <property type="project" value="TreeGrafter"/>
</dbReference>
<accession>A0A504XEA0</accession>
<dbReference type="PANTHER" id="PTHR12882">
    <property type="entry name" value="SUPPRESSOR OF TY 4"/>
    <property type="match status" value="1"/>
</dbReference>
<dbReference type="VEuPathDB" id="TriTrypDB:LdCL_350029300"/>
<dbReference type="GO" id="GO:0000993">
    <property type="term" value="F:RNA polymerase II complex binding"/>
    <property type="evidence" value="ECO:0007669"/>
    <property type="project" value="TreeGrafter"/>
</dbReference>
<feature type="compositionally biased region" description="Acidic residues" evidence="5">
    <location>
        <begin position="307"/>
        <end position="341"/>
    </location>
</feature>
<evidence type="ECO:0000256" key="1">
    <source>
        <dbReference type="ARBA" id="ARBA00004123"/>
    </source>
</evidence>
<feature type="region of interest" description="Disordered" evidence="5">
    <location>
        <begin position="59"/>
        <end position="97"/>
    </location>
</feature>
<sequence length="354" mass="38427">MVVDPPSVQRNRTPARHHAICAHHTTLPTFSAGKDVMQAKLRFVLCKVARWALEHARQLDEHPPTHGAHAPVRGTATSSSSPLHAVTASRTPETVKGVRLERRLERLLPPPAQGGIRTAAGCRKCEHGAQAPWGTAGMAYHAQAQHPAHAAQPVCIPTGRADEAQTPEAWREHRRALQTPTRRVAAPDHGIARLAAALGAGARHAGRVSEGPAPRLARLLLELLPLSDGRCYACRRCRRILSEVQWYATGCVVCSATMGVPDRDSLLDFATPHFHNFIGLIAPGQSWVARLIMKSREPTNGIFAETLSDDEPEDEEDEMEPYVRDADEEEGPALLDGEDGAAEPVHELAAEAPE</sequence>
<reference evidence="8" key="1">
    <citation type="submission" date="2019-02" db="EMBL/GenBank/DDBJ databases">
        <title>FDA dAtabase for Regulatory Grade micrObial Sequences (FDA-ARGOS): Supporting development and validation of Infectious Disease Dx tests.</title>
        <authorList>
            <person name="Duncan R."/>
            <person name="Fisher C."/>
            <person name="Tallon L."/>
            <person name="Sadzewicz L."/>
            <person name="Sengamalay N."/>
            <person name="Ott S."/>
            <person name="Godinez A."/>
            <person name="Nagaraj S."/>
            <person name="Vavikolanu K."/>
            <person name="Nadendla S."/>
            <person name="Aluvathingal J."/>
            <person name="Sichtig H."/>
        </authorList>
    </citation>
    <scope>NUCLEOTIDE SEQUENCE [LARGE SCALE GENOMIC DNA]</scope>
    <source>
        <strain evidence="8">FDAARGOS_361</strain>
    </source>
</reference>
<name>A0A504XEA0_LEIDO</name>
<keyword evidence="3" id="KW-0804">Transcription</keyword>
<gene>
    <name evidence="7" type="ORF">CGC21_6715</name>
</gene>
<dbReference type="InterPro" id="IPR029040">
    <property type="entry name" value="RPABC4/Spt4"/>
</dbReference>
<dbReference type="Proteomes" id="UP000318447">
    <property type="component" value="Unassembled WGS sequence"/>
</dbReference>
<dbReference type="InterPro" id="IPR009287">
    <property type="entry name" value="Spt4"/>
</dbReference>
<protein>
    <submittedName>
        <fullName evidence="7">Spt4/RpoE2 zinc finger family protein</fullName>
    </submittedName>
</protein>
<evidence type="ECO:0000256" key="3">
    <source>
        <dbReference type="ARBA" id="ARBA00023163"/>
    </source>
</evidence>
<feature type="compositionally biased region" description="Polar residues" evidence="5">
    <location>
        <begin position="75"/>
        <end position="92"/>
    </location>
</feature>
<dbReference type="VEuPathDB" id="TriTrypDB:LdBPK_352440.1"/>
<keyword evidence="4" id="KW-0539">Nucleus</keyword>
<dbReference type="VEuPathDB" id="TriTrypDB:LDHU3_35.3120"/>
<evidence type="ECO:0000256" key="2">
    <source>
        <dbReference type="ARBA" id="ARBA00010464"/>
    </source>
</evidence>
<dbReference type="GO" id="GO:0140673">
    <property type="term" value="P:transcription elongation-coupled chromatin remodeling"/>
    <property type="evidence" value="ECO:0007669"/>
    <property type="project" value="InterPro"/>
</dbReference>
<dbReference type="PANTHER" id="PTHR12882:SF1">
    <property type="entry name" value="TRANSCRIPTION ELONGATION FACTOR SPT4"/>
    <property type="match status" value="1"/>
</dbReference>
<organism evidence="7 8">
    <name type="scientific">Leishmania donovani</name>
    <dbReference type="NCBI Taxonomy" id="5661"/>
    <lineage>
        <taxon>Eukaryota</taxon>
        <taxon>Discoba</taxon>
        <taxon>Euglenozoa</taxon>
        <taxon>Kinetoplastea</taxon>
        <taxon>Metakinetoplastina</taxon>
        <taxon>Trypanosomatida</taxon>
        <taxon>Trypanosomatidae</taxon>
        <taxon>Leishmaniinae</taxon>
        <taxon>Leishmania</taxon>
    </lineage>
</organism>
<dbReference type="InterPro" id="IPR022800">
    <property type="entry name" value="Spt4/RpoE2_Znf"/>
</dbReference>
<dbReference type="FunFam" id="3.30.40.210:FF:000009">
    <property type="entry name" value="Spt4/RpoE2 zinc finger containing protein, putative"/>
    <property type="match status" value="1"/>
</dbReference>
<dbReference type="GO" id="GO:0006355">
    <property type="term" value="P:regulation of DNA-templated transcription"/>
    <property type="evidence" value="ECO:0007669"/>
    <property type="project" value="InterPro"/>
</dbReference>
<evidence type="ECO:0000313" key="8">
    <source>
        <dbReference type="Proteomes" id="UP000318447"/>
    </source>
</evidence>
<comment type="similarity">
    <text evidence="2">Belongs to the SPT4 family.</text>
</comment>
<dbReference type="Gene3D" id="3.30.40.210">
    <property type="match status" value="1"/>
</dbReference>
<dbReference type="InterPro" id="IPR038510">
    <property type="entry name" value="Spt4_sf"/>
</dbReference>